<dbReference type="Gene3D" id="6.10.140.500">
    <property type="match status" value="5"/>
</dbReference>
<evidence type="ECO:0000256" key="5">
    <source>
        <dbReference type="ARBA" id="ARBA00022737"/>
    </source>
</evidence>
<dbReference type="InterPro" id="IPR005042">
    <property type="entry name" value="TAL_effector_rpt"/>
</dbReference>
<feature type="non-terminal residue" evidence="7">
    <location>
        <position position="1"/>
    </location>
</feature>
<evidence type="ECO:0008006" key="9">
    <source>
        <dbReference type="Google" id="ProtNLM"/>
    </source>
</evidence>
<comment type="subcellular location">
    <subcellularLocation>
        <location evidence="1">Host nucleus</location>
    </subcellularLocation>
    <subcellularLocation>
        <location evidence="2">Secreted</location>
    </subcellularLocation>
</comment>
<keyword evidence="4" id="KW-1048">Host nucleus</keyword>
<evidence type="ECO:0000256" key="2">
    <source>
        <dbReference type="ARBA" id="ARBA00004613"/>
    </source>
</evidence>
<evidence type="ECO:0000256" key="1">
    <source>
        <dbReference type="ARBA" id="ARBA00004147"/>
    </source>
</evidence>
<organism evidence="7 8">
    <name type="scientific">Xanthomonas campestris pv. phaseoli</name>
    <dbReference type="NCBI Taxonomy" id="317013"/>
    <lineage>
        <taxon>Bacteria</taxon>
        <taxon>Pseudomonadati</taxon>
        <taxon>Pseudomonadota</taxon>
        <taxon>Gammaproteobacteria</taxon>
        <taxon>Lysobacterales</taxon>
        <taxon>Lysobacteraceae</taxon>
        <taxon>Xanthomonas</taxon>
    </lineage>
</organism>
<comment type="caution">
    <text evidence="7">The sequence shown here is derived from an EMBL/GenBank/DDBJ whole genome shotgun (WGS) entry which is preliminary data.</text>
</comment>
<feature type="region of interest" description="Disordered" evidence="6">
    <location>
        <begin position="500"/>
        <end position="527"/>
    </location>
</feature>
<dbReference type="RefSeq" id="WP_046736112.1">
    <property type="nucleotide sequence ID" value="NZ_JWTI02000152.1"/>
</dbReference>
<name>A0AB34SQ45_XANCH</name>
<evidence type="ECO:0000256" key="4">
    <source>
        <dbReference type="ARBA" id="ARBA00022562"/>
    </source>
</evidence>
<dbReference type="Proteomes" id="UP000031180">
    <property type="component" value="Unassembled WGS sequence"/>
</dbReference>
<protein>
    <recommendedName>
        <fullName evidence="9">Avirulence protein</fullName>
    </recommendedName>
</protein>
<dbReference type="AlphaFoldDB" id="A0AB34SQ45"/>
<gene>
    <name evidence="7" type="ORF">RN20_24870</name>
</gene>
<evidence type="ECO:0000256" key="3">
    <source>
        <dbReference type="ARBA" id="ARBA00022525"/>
    </source>
</evidence>
<keyword evidence="5" id="KW-0677">Repeat</keyword>
<accession>A0AB34SQ45</accession>
<evidence type="ECO:0000313" key="8">
    <source>
        <dbReference type="Proteomes" id="UP000031180"/>
    </source>
</evidence>
<evidence type="ECO:0000256" key="6">
    <source>
        <dbReference type="SAM" id="MobiDB-lite"/>
    </source>
</evidence>
<feature type="region of interest" description="Disordered" evidence="6">
    <location>
        <begin position="460"/>
        <end position="486"/>
    </location>
</feature>
<keyword evidence="3" id="KW-0964">Secreted</keyword>
<dbReference type="Pfam" id="PF03377">
    <property type="entry name" value="TAL_effector"/>
    <property type="match status" value="8"/>
</dbReference>
<reference evidence="8" key="1">
    <citation type="submission" date="2015-04" db="EMBL/GenBank/DDBJ databases">
        <title>Genome sequencing of pathogens of bean.</title>
        <authorList>
            <person name="Harrison J.W."/>
            <person name="Aritua V."/>
            <person name="Sapp M."/>
            <person name="Smith J."/>
            <person name="Studholme D.J."/>
        </authorList>
    </citation>
    <scope>NUCLEOTIDE SEQUENCE [LARGE SCALE GENOMIC DNA]</scope>
    <source>
        <strain evidence="8">NCPPB 1138</strain>
    </source>
</reference>
<evidence type="ECO:0000313" key="7">
    <source>
        <dbReference type="EMBL" id="KKW48572.1"/>
    </source>
</evidence>
<dbReference type="EMBL" id="JWTI02000152">
    <property type="protein sequence ID" value="KKW48572.1"/>
    <property type="molecule type" value="Genomic_DNA"/>
</dbReference>
<dbReference type="GO" id="GO:0042025">
    <property type="term" value="C:host cell nucleus"/>
    <property type="evidence" value="ECO:0007669"/>
    <property type="project" value="UniProtKB-SubCell"/>
</dbReference>
<dbReference type="GO" id="GO:0005576">
    <property type="term" value="C:extracellular region"/>
    <property type="evidence" value="ECO:0007669"/>
    <property type="project" value="UniProtKB-SubCell"/>
</dbReference>
<sequence length="569" mass="60474">DQVVAIASHDGGKQALETVERLLPVLCQELGMTLAQVVAIASHYGGKQALEAVQRLLPVLCQELGLTPDQVVAIASNNGGKQALETVQRLLPVLCEQHGLTPDQVVAIASNGGKQALETVQRLLPVLCEQHGLTPDQVVAIASHDGGKQALETVERLLPVLCQELGMTLAQVVAIASHYGGKQALEAVQRLLPVLCQELGLTPDQVVAIASNNGGKQALETVQRLLPVLCEQHGLTPDQVVAIASHDGGKQALEAVQRLLPVLCQDHGLNPDQVVAIASNGGGRQALESIFAQLSRPDQALAALTNDHLVALACLGGCPALEAVKKGLPHALTLIKRTSRRLPERTSHRVADHAQVARVLGFFQCHSHPAQAFDEAMAQFAMSRHGLLQLFRRVGVTELEACNGTLPPASQRWHRILQASGVRTATPSRASAQTPDQASLDAFADALERGLDALSPIDQAVQAQASSRRKRSRSESSVTRSSAHYAVEVPVREQHAALDSLPPSWGAKRPRTRIGGGLADPGTPMHGDLAASSTVAWEHDAAPFAAAEAGDFPAFNDEEIAWLMELFPQ</sequence>
<proteinExistence type="predicted"/>